<gene>
    <name evidence="2" type="ORF">HYPSUDRAFT_62742</name>
</gene>
<keyword evidence="3" id="KW-1185">Reference proteome</keyword>
<proteinExistence type="predicted"/>
<protein>
    <submittedName>
        <fullName evidence="2">Uncharacterized protein</fullName>
    </submittedName>
</protein>
<feature type="compositionally biased region" description="Acidic residues" evidence="1">
    <location>
        <begin position="161"/>
        <end position="170"/>
    </location>
</feature>
<evidence type="ECO:0000313" key="2">
    <source>
        <dbReference type="EMBL" id="KJA27698.1"/>
    </source>
</evidence>
<organism evidence="2 3">
    <name type="scientific">Hypholoma sublateritium (strain FD-334 SS-4)</name>
    <dbReference type="NCBI Taxonomy" id="945553"/>
    <lineage>
        <taxon>Eukaryota</taxon>
        <taxon>Fungi</taxon>
        <taxon>Dikarya</taxon>
        <taxon>Basidiomycota</taxon>
        <taxon>Agaricomycotina</taxon>
        <taxon>Agaricomycetes</taxon>
        <taxon>Agaricomycetidae</taxon>
        <taxon>Agaricales</taxon>
        <taxon>Agaricineae</taxon>
        <taxon>Strophariaceae</taxon>
        <taxon>Hypholoma</taxon>
    </lineage>
</organism>
<dbReference type="AlphaFoldDB" id="A0A0D2MUR7"/>
<accession>A0A0D2MUR7</accession>
<evidence type="ECO:0000313" key="3">
    <source>
        <dbReference type="Proteomes" id="UP000054270"/>
    </source>
</evidence>
<reference evidence="3" key="1">
    <citation type="submission" date="2014-04" db="EMBL/GenBank/DDBJ databases">
        <title>Evolutionary Origins and Diversification of the Mycorrhizal Mutualists.</title>
        <authorList>
            <consortium name="DOE Joint Genome Institute"/>
            <consortium name="Mycorrhizal Genomics Consortium"/>
            <person name="Kohler A."/>
            <person name="Kuo A."/>
            <person name="Nagy L.G."/>
            <person name="Floudas D."/>
            <person name="Copeland A."/>
            <person name="Barry K.W."/>
            <person name="Cichocki N."/>
            <person name="Veneault-Fourrey C."/>
            <person name="LaButti K."/>
            <person name="Lindquist E.A."/>
            <person name="Lipzen A."/>
            <person name="Lundell T."/>
            <person name="Morin E."/>
            <person name="Murat C."/>
            <person name="Riley R."/>
            <person name="Ohm R."/>
            <person name="Sun H."/>
            <person name="Tunlid A."/>
            <person name="Henrissat B."/>
            <person name="Grigoriev I.V."/>
            <person name="Hibbett D.S."/>
            <person name="Martin F."/>
        </authorList>
    </citation>
    <scope>NUCLEOTIDE SEQUENCE [LARGE SCALE GENOMIC DNA]</scope>
    <source>
        <strain evidence="3">FD-334 SS-4</strain>
    </source>
</reference>
<name>A0A0D2MUR7_HYPSF</name>
<evidence type="ECO:0000256" key="1">
    <source>
        <dbReference type="SAM" id="MobiDB-lite"/>
    </source>
</evidence>
<feature type="region of interest" description="Disordered" evidence="1">
    <location>
        <begin position="161"/>
        <end position="185"/>
    </location>
</feature>
<sequence length="185" mass="19997">MSSAGSSFNSPEGHELFSVSESVWSEASAWLSSKGTSLDVVFDVVFDSPASSSYVGLQPVYSQPDLAFAADTLISLGQLEPLVEKAYYLSPDHPDQGYSRMCYAELGPLMGDGDSYLLEEENMLNGMYASTLELMHAISIEDVSSGFNSLDMAVEMEAELALSEDTDSGDDATYVNDSDEYELAE</sequence>
<dbReference type="Proteomes" id="UP000054270">
    <property type="component" value="Unassembled WGS sequence"/>
</dbReference>
<dbReference type="EMBL" id="KN817523">
    <property type="protein sequence ID" value="KJA27698.1"/>
    <property type="molecule type" value="Genomic_DNA"/>
</dbReference>